<dbReference type="Gene3D" id="3.30.1150.10">
    <property type="match status" value="1"/>
</dbReference>
<evidence type="ECO:0000256" key="5">
    <source>
        <dbReference type="SAM" id="MobiDB-lite"/>
    </source>
</evidence>
<dbReference type="InterPro" id="IPR006260">
    <property type="entry name" value="TonB/TolA_C"/>
</dbReference>
<keyword evidence="4 6" id="KW-0472">Membrane</keyword>
<dbReference type="GO" id="GO:0055085">
    <property type="term" value="P:transmembrane transport"/>
    <property type="evidence" value="ECO:0007669"/>
    <property type="project" value="InterPro"/>
</dbReference>
<dbReference type="RefSeq" id="WP_101716615.1">
    <property type="nucleotide sequence ID" value="NZ_PJRS01000009.1"/>
</dbReference>
<gene>
    <name evidence="8" type="ORF">SGCZBJ_03395</name>
</gene>
<evidence type="ECO:0000256" key="1">
    <source>
        <dbReference type="ARBA" id="ARBA00004167"/>
    </source>
</evidence>
<comment type="caution">
    <text evidence="8">The sequence shown here is derived from an EMBL/GenBank/DDBJ whole genome shotgun (WGS) entry which is preliminary data.</text>
</comment>
<feature type="region of interest" description="Disordered" evidence="5">
    <location>
        <begin position="62"/>
        <end position="143"/>
    </location>
</feature>
<dbReference type="SUPFAM" id="SSF74653">
    <property type="entry name" value="TolA/TonB C-terminal domain"/>
    <property type="match status" value="1"/>
</dbReference>
<protein>
    <submittedName>
        <fullName evidence="8">Energy transducer TonB</fullName>
    </submittedName>
</protein>
<evidence type="ECO:0000259" key="7">
    <source>
        <dbReference type="PROSITE" id="PS52015"/>
    </source>
</evidence>
<reference evidence="8 9" key="1">
    <citation type="submission" date="2017-12" db="EMBL/GenBank/DDBJ databases">
        <title>The genome sequence of Caulobacter sp. 410.</title>
        <authorList>
            <person name="Gao J."/>
            <person name="Mao X."/>
            <person name="Sun J."/>
        </authorList>
    </citation>
    <scope>NUCLEOTIDE SEQUENCE [LARGE SCALE GENOMIC DNA]</scope>
    <source>
        <strain evidence="8 9">410</strain>
    </source>
</reference>
<dbReference type="GO" id="GO:0016020">
    <property type="term" value="C:membrane"/>
    <property type="evidence" value="ECO:0007669"/>
    <property type="project" value="UniProtKB-SubCell"/>
</dbReference>
<name>A0A2N5DR21_9CAUL</name>
<dbReference type="Pfam" id="PF03544">
    <property type="entry name" value="TonB_C"/>
    <property type="match status" value="1"/>
</dbReference>
<proteinExistence type="predicted"/>
<organism evidence="8 9">
    <name type="scientific">Caulobacter zeae</name>
    <dbReference type="NCBI Taxonomy" id="2055137"/>
    <lineage>
        <taxon>Bacteria</taxon>
        <taxon>Pseudomonadati</taxon>
        <taxon>Pseudomonadota</taxon>
        <taxon>Alphaproteobacteria</taxon>
        <taxon>Caulobacterales</taxon>
        <taxon>Caulobacteraceae</taxon>
        <taxon>Caulobacter</taxon>
    </lineage>
</organism>
<dbReference type="PROSITE" id="PS52015">
    <property type="entry name" value="TONB_CTD"/>
    <property type="match status" value="1"/>
</dbReference>
<evidence type="ECO:0000313" key="8">
    <source>
        <dbReference type="EMBL" id="PLR28502.1"/>
    </source>
</evidence>
<keyword evidence="2 6" id="KW-0812">Transmembrane</keyword>
<dbReference type="AlphaFoldDB" id="A0A2N5DR21"/>
<feature type="compositionally biased region" description="Pro residues" evidence="5">
    <location>
        <begin position="131"/>
        <end position="141"/>
    </location>
</feature>
<keyword evidence="3 6" id="KW-1133">Transmembrane helix</keyword>
<dbReference type="InterPro" id="IPR037682">
    <property type="entry name" value="TonB_C"/>
</dbReference>
<dbReference type="EMBL" id="PJRS01000009">
    <property type="protein sequence ID" value="PLR28502.1"/>
    <property type="molecule type" value="Genomic_DNA"/>
</dbReference>
<dbReference type="Proteomes" id="UP000234479">
    <property type="component" value="Unassembled WGS sequence"/>
</dbReference>
<dbReference type="NCBIfam" id="TIGR01352">
    <property type="entry name" value="tonB_Cterm"/>
    <property type="match status" value="1"/>
</dbReference>
<feature type="transmembrane region" description="Helical" evidence="6">
    <location>
        <begin position="27"/>
        <end position="47"/>
    </location>
</feature>
<evidence type="ECO:0000256" key="3">
    <source>
        <dbReference type="ARBA" id="ARBA00022989"/>
    </source>
</evidence>
<accession>A0A2N5DR21</accession>
<sequence length="243" mass="25733">MIAQPADFNPRIAGLDRDEKRKLSKGLVIALAVSGAAHVALFAYIAVQKYVAPPPVIQDDEGFKLLPFIPDPPPPPPPEKPLPTPPRASNPIPVHPPLPTPFPTPEPLPVPIPKDPGPPTIAAPPNFTADPPAPPAPPSTAPAPRVITRATWLRMPSADDMSRYYPESAQRRGVSGGATLNCAVTAKGTVENCMVIAESPASEGFGNAALKLSRFFKMKPQLENGQAVDGAQVRIPIRFNAAD</sequence>
<evidence type="ECO:0000256" key="2">
    <source>
        <dbReference type="ARBA" id="ARBA00022692"/>
    </source>
</evidence>
<keyword evidence="9" id="KW-1185">Reference proteome</keyword>
<feature type="domain" description="TonB C-terminal" evidence="7">
    <location>
        <begin position="150"/>
        <end position="243"/>
    </location>
</feature>
<evidence type="ECO:0000256" key="6">
    <source>
        <dbReference type="SAM" id="Phobius"/>
    </source>
</evidence>
<feature type="compositionally biased region" description="Pro residues" evidence="5">
    <location>
        <begin position="69"/>
        <end position="122"/>
    </location>
</feature>
<comment type="subcellular location">
    <subcellularLocation>
        <location evidence="1">Membrane</location>
        <topology evidence="1">Single-pass membrane protein</topology>
    </subcellularLocation>
</comment>
<evidence type="ECO:0000256" key="4">
    <source>
        <dbReference type="ARBA" id="ARBA00023136"/>
    </source>
</evidence>
<evidence type="ECO:0000313" key="9">
    <source>
        <dbReference type="Proteomes" id="UP000234479"/>
    </source>
</evidence>
<dbReference type="OrthoDB" id="7201913at2"/>